<feature type="domain" description="Lipid II isoglutaminyl synthase (glutamine-hydrolyzing) subunit MurT C-terminal" evidence="6">
    <location>
        <begin position="251"/>
        <end position="361"/>
    </location>
</feature>
<proteinExistence type="inferred from homology"/>
<dbReference type="PANTHER" id="PTHR23135:SF7">
    <property type="entry name" value="LIPID II ISOGLUTAMINYL SYNTHASE (GLUTAMINE-HYDROLYZING) SUBUNIT MURT"/>
    <property type="match status" value="1"/>
</dbReference>
<comment type="pathway">
    <text evidence="4">Cell wall biogenesis; peptidoglycan biosynthesis.</text>
</comment>
<keyword evidence="2 4" id="KW-0547">Nucleotide-binding</keyword>
<evidence type="ECO:0000313" key="7">
    <source>
        <dbReference type="EMBL" id="KKU61346.1"/>
    </source>
</evidence>
<keyword evidence="1 4" id="KW-0436">Ligase</keyword>
<accession>A0A0G1RW45</accession>
<feature type="domain" description="Mur ligase central" evidence="5">
    <location>
        <begin position="60"/>
        <end position="181"/>
    </location>
</feature>
<keyword evidence="3 4" id="KW-0067">ATP-binding</keyword>
<dbReference type="InterPro" id="IPR018109">
    <property type="entry name" value="Folylpolyglutamate_synth_CS"/>
</dbReference>
<dbReference type="InterPro" id="IPR013564">
    <property type="entry name" value="MurT_C"/>
</dbReference>
<dbReference type="PROSITE" id="PS01011">
    <property type="entry name" value="FOLYLPOLYGLU_SYNT_1"/>
    <property type="match status" value="1"/>
</dbReference>
<feature type="active site" evidence="4">
    <location>
        <position position="288"/>
    </location>
</feature>
<comment type="catalytic activity">
    <reaction evidence="4">
        <text>beta-D-GlcNAc-(1-&gt;4)-Mur2Ac(oyl-L-Ala-gamma-D-O-P-Glu-L-Lys-D-Ala-D-Ala)-di-trans,octa-cis-undecaprenyl diphosphate + NH4(+) = beta-D-GlcNAc-(1-&gt;4)-Mur2Ac(oyl-L-Ala-D-isoglutaminyl-L-Lys-D-Ala-D-Ala)-di-trans,octa-cis-undecaprenyl diphosphate + phosphate + H(+)</text>
        <dbReference type="Rhea" id="RHEA:57932"/>
        <dbReference type="ChEBI" id="CHEBI:15378"/>
        <dbReference type="ChEBI" id="CHEBI:28938"/>
        <dbReference type="ChEBI" id="CHEBI:43474"/>
        <dbReference type="ChEBI" id="CHEBI:62233"/>
        <dbReference type="ChEBI" id="CHEBI:143132"/>
    </reaction>
</comment>
<dbReference type="GO" id="GO:0046872">
    <property type="term" value="F:metal ion binding"/>
    <property type="evidence" value="ECO:0007669"/>
    <property type="project" value="UniProtKB-KW"/>
</dbReference>
<comment type="caution">
    <text evidence="7">The sequence shown here is derived from an EMBL/GenBank/DDBJ whole genome shotgun (WGS) entry which is preliminary data.</text>
</comment>
<evidence type="ECO:0000259" key="6">
    <source>
        <dbReference type="Pfam" id="PF08353"/>
    </source>
</evidence>
<dbReference type="PATRIC" id="fig|1618371.3.peg.394"/>
<protein>
    <recommendedName>
        <fullName evidence="4">Lipid II isoglutaminyl synthase (glutamine-hydrolyzing) subunit MurT</fullName>
        <ecNumber evidence="4">6.3.5.13</ecNumber>
    </recommendedName>
</protein>
<reference evidence="7 8" key="1">
    <citation type="journal article" date="2015" name="Nature">
        <title>rRNA introns, odd ribosomes, and small enigmatic genomes across a large radiation of phyla.</title>
        <authorList>
            <person name="Brown C.T."/>
            <person name="Hug L.A."/>
            <person name="Thomas B.C."/>
            <person name="Sharon I."/>
            <person name="Castelle C.J."/>
            <person name="Singh A."/>
            <person name="Wilkins M.J."/>
            <person name="Williams K.H."/>
            <person name="Banfield J.F."/>
        </authorList>
    </citation>
    <scope>NUCLEOTIDE SEQUENCE [LARGE SCALE GENOMIC DNA]</scope>
</reference>
<sequence>MSSSDIKLALALLAGKLAKFFCRLLPSLGGTALPGLIAISLDKNWVKKMVVKNRLRSIIITGTNGKTTTAYLLGNVLKKIKVDFIRNSAGSNLMRGVASKLIDQADLWGRLPADLGIWEVDEAVVPDAIKQLKPEILLIMNLSRDQLDRYGELDTVIDRWQESFKNLPQKARVIVNGADPRLAVLSWSNLSRFGGGRFLDRRLDSFRALQALLKALNLKVKKLKPLLKSLPPPFGRGEIFKINGKSYQLNLVKNPASFNTHWQNLLRRGRLNQPLLIQLNDKVADGTDVSWIWDVDFEALRNRKIPIIVSGLRAHDLALRLKYAGLKPQLIKLNPNPDHAFNYLKRQKGAKKYLLATYTAMRQLRRMLAN</sequence>
<keyword evidence="4" id="KW-0573">Peptidoglycan synthesis</keyword>
<organism evidence="7 8">
    <name type="scientific">Candidatus Beckwithbacteria bacterium GW2011_GWB1_47_15</name>
    <dbReference type="NCBI Taxonomy" id="1618371"/>
    <lineage>
        <taxon>Bacteria</taxon>
        <taxon>Candidatus Beckwithiibacteriota</taxon>
    </lineage>
</organism>
<evidence type="ECO:0000256" key="1">
    <source>
        <dbReference type="ARBA" id="ARBA00022598"/>
    </source>
</evidence>
<dbReference type="InterPro" id="IPR043703">
    <property type="entry name" value="Lipid_II_synth_MurT"/>
</dbReference>
<dbReference type="Pfam" id="PF08353">
    <property type="entry name" value="MurT_C"/>
    <property type="match status" value="1"/>
</dbReference>
<comment type="caution">
    <text evidence="4">Lacks conserved residue(s) required for the propagation of feature annotation.</text>
</comment>
<dbReference type="EMBL" id="LCNT01000003">
    <property type="protein sequence ID" value="KKU61346.1"/>
    <property type="molecule type" value="Genomic_DNA"/>
</dbReference>
<dbReference type="GO" id="GO:0008360">
    <property type="term" value="P:regulation of cell shape"/>
    <property type="evidence" value="ECO:0007669"/>
    <property type="project" value="UniProtKB-KW"/>
</dbReference>
<dbReference type="Proteomes" id="UP000033860">
    <property type="component" value="Unassembled WGS sequence"/>
</dbReference>
<gene>
    <name evidence="4" type="primary">murT</name>
    <name evidence="7" type="ORF">UX85_C0003G0005</name>
</gene>
<dbReference type="EC" id="6.3.5.13" evidence="4"/>
<comment type="similarity">
    <text evidence="4">Belongs to the MurCDEF family. MurT subfamily.</text>
</comment>
<comment type="subunit">
    <text evidence="4">Forms a heterodimer with GatD.</text>
</comment>
<dbReference type="UniPathway" id="UPA00219"/>
<evidence type="ECO:0000259" key="5">
    <source>
        <dbReference type="Pfam" id="PF08245"/>
    </source>
</evidence>
<dbReference type="HAMAP" id="MF_02214">
    <property type="entry name" value="Lipid_II_synth_MurT"/>
    <property type="match status" value="1"/>
</dbReference>
<evidence type="ECO:0000256" key="3">
    <source>
        <dbReference type="ARBA" id="ARBA00022840"/>
    </source>
</evidence>
<comment type="catalytic activity">
    <reaction evidence="4">
        <text>beta-D-GlcNAc-(1-&gt;4)-Mur2Ac(oyl-L-Ala-gamma-D-Glu-L-Lys-D-Ala-D-Ala)-di-trans,octa-cis-undecaprenyl diphosphate + L-glutamine + ATP + H2O = beta-D-GlcNAc-(1-&gt;4)-Mur2Ac(oyl-L-Ala-D-isoglutaminyl-L-Lys-D-Ala-D-Ala)-di-trans,octa-cis-undecaprenyl diphosphate + L-glutamate + ADP + phosphate + H(+)</text>
        <dbReference type="Rhea" id="RHEA:57928"/>
        <dbReference type="ChEBI" id="CHEBI:15377"/>
        <dbReference type="ChEBI" id="CHEBI:15378"/>
        <dbReference type="ChEBI" id="CHEBI:29985"/>
        <dbReference type="ChEBI" id="CHEBI:30616"/>
        <dbReference type="ChEBI" id="CHEBI:43474"/>
        <dbReference type="ChEBI" id="CHEBI:58359"/>
        <dbReference type="ChEBI" id="CHEBI:60033"/>
        <dbReference type="ChEBI" id="CHEBI:62233"/>
        <dbReference type="ChEBI" id="CHEBI:456216"/>
        <dbReference type="EC" id="6.3.5.13"/>
    </reaction>
</comment>
<keyword evidence="4" id="KW-0133">Cell shape</keyword>
<dbReference type="Pfam" id="PF08245">
    <property type="entry name" value="Mur_ligase_M"/>
    <property type="match status" value="1"/>
</dbReference>
<dbReference type="GO" id="GO:0009252">
    <property type="term" value="P:peptidoglycan biosynthetic process"/>
    <property type="evidence" value="ECO:0007669"/>
    <property type="project" value="UniProtKB-UniRule"/>
</dbReference>
<dbReference type="PANTHER" id="PTHR23135">
    <property type="entry name" value="MUR LIGASE FAMILY MEMBER"/>
    <property type="match status" value="1"/>
</dbReference>
<dbReference type="Gene3D" id="3.40.1190.10">
    <property type="entry name" value="Mur-like, catalytic domain"/>
    <property type="match status" value="1"/>
</dbReference>
<comment type="function">
    <text evidence="4">The lipid II isoglutaminyl synthase complex catalyzes the formation of alpha-D-isoglutamine in the cell wall lipid II stem peptide. The MurT subunit catalyzes the ATP-dependent amidation of D-glutamate residue of lipid II, converting it to an isoglutamine residue.</text>
</comment>
<dbReference type="GO" id="GO:0004326">
    <property type="term" value="F:tetrahydrofolylpolyglutamate synthase activity"/>
    <property type="evidence" value="ECO:0007669"/>
    <property type="project" value="InterPro"/>
</dbReference>
<dbReference type="GO" id="GO:0005524">
    <property type="term" value="F:ATP binding"/>
    <property type="evidence" value="ECO:0007669"/>
    <property type="project" value="UniProtKB-UniRule"/>
</dbReference>
<evidence type="ECO:0000313" key="8">
    <source>
        <dbReference type="Proteomes" id="UP000033860"/>
    </source>
</evidence>
<name>A0A0G1RW45_9BACT</name>
<evidence type="ECO:0000256" key="2">
    <source>
        <dbReference type="ARBA" id="ARBA00022741"/>
    </source>
</evidence>
<keyword evidence="4" id="KW-0479">Metal-binding</keyword>
<dbReference type="GO" id="GO:0140282">
    <property type="term" value="F:carbon-nitrogen ligase activity on lipid II"/>
    <property type="evidence" value="ECO:0007669"/>
    <property type="project" value="UniProtKB-UniRule"/>
</dbReference>
<evidence type="ECO:0000256" key="4">
    <source>
        <dbReference type="HAMAP-Rule" id="MF_02214"/>
    </source>
</evidence>
<comment type="catalytic activity">
    <reaction evidence="4">
        <text>beta-D-GlcNAc-(1-&gt;4)-Mur2Ac(oyl-L-Ala-gamma-D-Glu-L-Lys-D-Ala-D-Ala)-di-trans,octa-cis-undecaprenyl diphosphate + ATP = beta-D-GlcNAc-(1-&gt;4)-Mur2Ac(oyl-L-Ala-gamma-D-O-P-Glu-L-Lys-D-Ala-D-Ala)-di-trans,octa-cis-undecaprenyl diphosphate + ADP</text>
        <dbReference type="Rhea" id="RHEA:59488"/>
        <dbReference type="ChEBI" id="CHEBI:30616"/>
        <dbReference type="ChEBI" id="CHEBI:60033"/>
        <dbReference type="ChEBI" id="CHEBI:143132"/>
        <dbReference type="ChEBI" id="CHEBI:456216"/>
    </reaction>
</comment>
<dbReference type="InterPro" id="IPR036565">
    <property type="entry name" value="Mur-like_cat_sf"/>
</dbReference>
<dbReference type="SUPFAM" id="SSF53623">
    <property type="entry name" value="MurD-like peptide ligases, catalytic domain"/>
    <property type="match status" value="1"/>
</dbReference>
<keyword evidence="4" id="KW-0961">Cell wall biogenesis/degradation</keyword>
<dbReference type="AlphaFoldDB" id="A0A0G1RW45"/>
<dbReference type="GO" id="GO:0071555">
    <property type="term" value="P:cell wall organization"/>
    <property type="evidence" value="ECO:0007669"/>
    <property type="project" value="UniProtKB-KW"/>
</dbReference>
<dbReference type="InterPro" id="IPR013221">
    <property type="entry name" value="Mur_ligase_cen"/>
</dbReference>